<sequence length="150" mass="16246">MKLVTVARETPASPDQVWSILADGWKYPSWVVGASRVRAVEAAFPGEGARVHHSVGAWPILVDDRTTVLMSAPGRTLVLDAAMRPVGRAKVEITLTPSGTGTRIEMREDIVSGPASWAPKAVRQAAIRKRNIETLLRLSLLAEKQSDPTV</sequence>
<dbReference type="InterPro" id="IPR019587">
    <property type="entry name" value="Polyketide_cyclase/dehydratase"/>
</dbReference>
<protein>
    <submittedName>
        <fullName evidence="1">Polyketide cyclase / dehydrase and lipid transport</fullName>
    </submittedName>
</protein>
<accession>A0A1I2CQ50</accession>
<dbReference type="SUPFAM" id="SSF55961">
    <property type="entry name" value="Bet v1-like"/>
    <property type="match status" value="1"/>
</dbReference>
<reference evidence="2" key="1">
    <citation type="submission" date="2016-10" db="EMBL/GenBank/DDBJ databases">
        <authorList>
            <person name="Varghese N."/>
            <person name="Submissions S."/>
        </authorList>
    </citation>
    <scope>NUCLEOTIDE SEQUENCE [LARGE SCALE GENOMIC DNA]</scope>
    <source>
        <strain evidence="2">DSM 19083</strain>
    </source>
</reference>
<proteinExistence type="predicted"/>
<dbReference type="EMBL" id="FONZ01000001">
    <property type="protein sequence ID" value="SFE70368.1"/>
    <property type="molecule type" value="Genomic_DNA"/>
</dbReference>
<dbReference type="Pfam" id="PF10604">
    <property type="entry name" value="Polyketide_cyc2"/>
    <property type="match status" value="1"/>
</dbReference>
<dbReference type="AlphaFoldDB" id="A0A1I2CQ50"/>
<dbReference type="InterPro" id="IPR023393">
    <property type="entry name" value="START-like_dom_sf"/>
</dbReference>
<keyword evidence="2" id="KW-1185">Reference proteome</keyword>
<evidence type="ECO:0000313" key="1">
    <source>
        <dbReference type="EMBL" id="SFE70368.1"/>
    </source>
</evidence>
<evidence type="ECO:0000313" key="2">
    <source>
        <dbReference type="Proteomes" id="UP000198520"/>
    </source>
</evidence>
<dbReference type="RefSeq" id="WP_229828353.1">
    <property type="nucleotide sequence ID" value="NZ_BNAN01000001.1"/>
</dbReference>
<dbReference type="Proteomes" id="UP000198520">
    <property type="component" value="Unassembled WGS sequence"/>
</dbReference>
<dbReference type="CDD" id="cd07812">
    <property type="entry name" value="SRPBCC"/>
    <property type="match status" value="1"/>
</dbReference>
<organism evidence="1 2">
    <name type="scientific">Flavimobilis marinus</name>
    <dbReference type="NCBI Taxonomy" id="285351"/>
    <lineage>
        <taxon>Bacteria</taxon>
        <taxon>Bacillati</taxon>
        <taxon>Actinomycetota</taxon>
        <taxon>Actinomycetes</taxon>
        <taxon>Micrococcales</taxon>
        <taxon>Jonesiaceae</taxon>
        <taxon>Flavimobilis</taxon>
    </lineage>
</organism>
<dbReference type="STRING" id="285351.SAMN04488035_0219"/>
<name>A0A1I2CQ50_9MICO</name>
<dbReference type="Gene3D" id="3.30.530.20">
    <property type="match status" value="1"/>
</dbReference>
<gene>
    <name evidence="1" type="ORF">SAMN04488035_0219</name>
</gene>